<gene>
    <name evidence="3" type="ORF">NW768_004058</name>
</gene>
<evidence type="ECO:0000256" key="1">
    <source>
        <dbReference type="SAM" id="Coils"/>
    </source>
</evidence>
<keyword evidence="4" id="KW-1185">Reference proteome</keyword>
<accession>A0ABQ8RJC8</accession>
<name>A0ABQ8RJC8_FUSEQ</name>
<protein>
    <submittedName>
        <fullName evidence="3">Uncharacterized protein</fullName>
    </submittedName>
</protein>
<dbReference type="Proteomes" id="UP001152024">
    <property type="component" value="Unassembled WGS sequence"/>
</dbReference>
<sequence length="181" mass="21063">MPARPAQGEGRETDRLMVVAATEALMDENRRLRREILSVFVNRQDLRNQNEEAENKAYYAGDGLRSRKIKLIEDLEVHVDQSLTHRDSLEVESCEVKQLEKEKEDLVDSHALEKIDMSQCHRREIESLENEYAVTQVKNMLLRQALEENTSRPDSLREAGKEQGRTIHPQQRRDSEIGQIR</sequence>
<organism evidence="3 4">
    <name type="scientific">Fusarium equiseti</name>
    <name type="common">Fusarium scirpi</name>
    <dbReference type="NCBI Taxonomy" id="61235"/>
    <lineage>
        <taxon>Eukaryota</taxon>
        <taxon>Fungi</taxon>
        <taxon>Dikarya</taxon>
        <taxon>Ascomycota</taxon>
        <taxon>Pezizomycotina</taxon>
        <taxon>Sordariomycetes</taxon>
        <taxon>Hypocreomycetidae</taxon>
        <taxon>Hypocreales</taxon>
        <taxon>Nectriaceae</taxon>
        <taxon>Fusarium</taxon>
        <taxon>Fusarium incarnatum-equiseti species complex</taxon>
    </lineage>
</organism>
<evidence type="ECO:0000256" key="2">
    <source>
        <dbReference type="SAM" id="MobiDB-lite"/>
    </source>
</evidence>
<dbReference type="EMBL" id="JAOQBH010000005">
    <property type="protein sequence ID" value="KAJ4136445.1"/>
    <property type="molecule type" value="Genomic_DNA"/>
</dbReference>
<feature type="coiled-coil region" evidence="1">
    <location>
        <begin position="89"/>
        <end position="145"/>
    </location>
</feature>
<evidence type="ECO:0000313" key="4">
    <source>
        <dbReference type="Proteomes" id="UP001152024"/>
    </source>
</evidence>
<proteinExistence type="predicted"/>
<comment type="caution">
    <text evidence="3">The sequence shown here is derived from an EMBL/GenBank/DDBJ whole genome shotgun (WGS) entry which is preliminary data.</text>
</comment>
<evidence type="ECO:0000313" key="3">
    <source>
        <dbReference type="EMBL" id="KAJ4136445.1"/>
    </source>
</evidence>
<reference evidence="3" key="1">
    <citation type="submission" date="2022-09" db="EMBL/GenBank/DDBJ databases">
        <title>Fusarium specimens isolated from Avocado Roots.</title>
        <authorList>
            <person name="Stajich J."/>
            <person name="Roper C."/>
            <person name="Heimlech-Rivalta G."/>
        </authorList>
    </citation>
    <scope>NUCLEOTIDE SEQUENCE</scope>
    <source>
        <strain evidence="3">CF00095</strain>
    </source>
</reference>
<feature type="region of interest" description="Disordered" evidence="2">
    <location>
        <begin position="147"/>
        <end position="181"/>
    </location>
</feature>
<keyword evidence="1" id="KW-0175">Coiled coil</keyword>